<dbReference type="PANTHER" id="PTHR43384:SF13">
    <property type="entry name" value="SLR0110 PROTEIN"/>
    <property type="match status" value="1"/>
</dbReference>
<feature type="domain" description="Response regulatory" evidence="2">
    <location>
        <begin position="7"/>
        <end position="123"/>
    </location>
</feature>
<gene>
    <name evidence="3" type="ORF">OZSIB_3847</name>
</gene>
<dbReference type="InterPro" id="IPR025669">
    <property type="entry name" value="AAA_dom"/>
</dbReference>
<dbReference type="CDD" id="cd17535">
    <property type="entry name" value="REC_NarL-like"/>
    <property type="match status" value="1"/>
</dbReference>
<dbReference type="PROSITE" id="PS50110">
    <property type="entry name" value="RESPONSE_REGULATORY"/>
    <property type="match status" value="1"/>
</dbReference>
<dbReference type="InterPro" id="IPR050625">
    <property type="entry name" value="ParA/MinD_ATPase"/>
</dbReference>
<dbReference type="PANTHER" id="PTHR43384">
    <property type="entry name" value="SEPTUM SITE-DETERMINING PROTEIN MIND HOMOLOG, CHLOROPLASTIC-RELATED"/>
    <property type="match status" value="1"/>
</dbReference>
<dbReference type="GO" id="GO:0005829">
    <property type="term" value="C:cytosol"/>
    <property type="evidence" value="ECO:0007669"/>
    <property type="project" value="TreeGrafter"/>
</dbReference>
<dbReference type="InterPro" id="IPR027417">
    <property type="entry name" value="P-loop_NTPase"/>
</dbReference>
<evidence type="ECO:0000259" key="2">
    <source>
        <dbReference type="PROSITE" id="PS50110"/>
    </source>
</evidence>
<dbReference type="AlphaFoldDB" id="A0A367ZPC3"/>
<dbReference type="Gene3D" id="3.40.50.2300">
    <property type="match status" value="1"/>
</dbReference>
<sequence>MRPRRIKVLIADDMVELRSNVRRMLSSHDSIQVIGEAGDGEATLKLARELSPHVVLMDINMPKLDGLKVTEILAKELPNLQVIIMSIQSEQEYFRRAMKAGAKDFLTKPFSSSDLADAIHNTFNNWIKDRPDLQQEEARAEILSFFATKGGVGRTTLATNLAISLARRGKRTLLIDASFQFGDVAITLNQKAGRNIYNIVEKEEDITAGKIDANLTNHPSGLDLLLAPIEPAFADAIKPQHVKTILETLAPIYQYIIIDTAPHLGTIELQILDQTDLVLLVGTLEISSLKNTKLCLKTLNDIKYDMAKVKLVINKDIPNVGIGRKDIEEGLAIPIFAVVPMEAETAQSALNQGEPFVVKFPDSPLARALEAMTTLIVGDETPVTAPASGGALLKLRKLIFGS</sequence>
<dbReference type="GO" id="GO:0003677">
    <property type="term" value="F:DNA binding"/>
    <property type="evidence" value="ECO:0007669"/>
    <property type="project" value="UniProtKB-KW"/>
</dbReference>
<reference evidence="3 4" key="1">
    <citation type="submission" date="2018-05" db="EMBL/GenBank/DDBJ databases">
        <title>A metagenomic window into the 2 km-deep terrestrial subsurface aquifer revealed taxonomically and functionally diverse microbial community comprising novel uncultured bacterial lineages.</title>
        <authorList>
            <person name="Kadnikov V.V."/>
            <person name="Mardanov A.V."/>
            <person name="Beletsky A.V."/>
            <person name="Banks D."/>
            <person name="Pimenov N.V."/>
            <person name="Frank Y.A."/>
            <person name="Karnachuk O.V."/>
            <person name="Ravin N.V."/>
        </authorList>
    </citation>
    <scope>NUCLEOTIDE SEQUENCE [LARGE SCALE GENOMIC DNA]</scope>
    <source>
        <strain evidence="3">BY5</strain>
    </source>
</reference>
<accession>A0A367ZPC3</accession>
<dbReference type="EMBL" id="QOQW01000009">
    <property type="protein sequence ID" value="RCK79978.1"/>
    <property type="molecule type" value="Genomic_DNA"/>
</dbReference>
<dbReference type="InterPro" id="IPR058245">
    <property type="entry name" value="NreC/VraR/RcsB-like_REC"/>
</dbReference>
<dbReference type="Proteomes" id="UP000252355">
    <property type="component" value="Unassembled WGS sequence"/>
</dbReference>
<evidence type="ECO:0000256" key="1">
    <source>
        <dbReference type="PROSITE-ProRule" id="PRU00169"/>
    </source>
</evidence>
<dbReference type="GO" id="GO:0005524">
    <property type="term" value="F:ATP binding"/>
    <property type="evidence" value="ECO:0007669"/>
    <property type="project" value="TreeGrafter"/>
</dbReference>
<dbReference type="GO" id="GO:0009898">
    <property type="term" value="C:cytoplasmic side of plasma membrane"/>
    <property type="evidence" value="ECO:0007669"/>
    <property type="project" value="TreeGrafter"/>
</dbReference>
<dbReference type="Pfam" id="PF00072">
    <property type="entry name" value="Response_reg"/>
    <property type="match status" value="1"/>
</dbReference>
<dbReference type="SMART" id="SM00448">
    <property type="entry name" value="REC"/>
    <property type="match status" value="1"/>
</dbReference>
<dbReference type="Gene3D" id="3.40.50.300">
    <property type="entry name" value="P-loop containing nucleotide triphosphate hydrolases"/>
    <property type="match status" value="1"/>
</dbReference>
<dbReference type="GO" id="GO:0051782">
    <property type="term" value="P:negative regulation of cell division"/>
    <property type="evidence" value="ECO:0007669"/>
    <property type="project" value="TreeGrafter"/>
</dbReference>
<protein>
    <submittedName>
        <fullName evidence="3">DNA-binding response regulator, LuxR family</fullName>
    </submittedName>
</protein>
<evidence type="ECO:0000313" key="4">
    <source>
        <dbReference type="Proteomes" id="UP000252355"/>
    </source>
</evidence>
<proteinExistence type="predicted"/>
<keyword evidence="3" id="KW-0238">DNA-binding</keyword>
<dbReference type="GO" id="GO:0016887">
    <property type="term" value="F:ATP hydrolysis activity"/>
    <property type="evidence" value="ECO:0007669"/>
    <property type="project" value="TreeGrafter"/>
</dbReference>
<dbReference type="GO" id="GO:0000160">
    <property type="term" value="P:phosphorelay signal transduction system"/>
    <property type="evidence" value="ECO:0007669"/>
    <property type="project" value="InterPro"/>
</dbReference>
<feature type="modified residue" description="4-aspartylphosphate" evidence="1">
    <location>
        <position position="58"/>
    </location>
</feature>
<dbReference type="SUPFAM" id="SSF52172">
    <property type="entry name" value="CheY-like"/>
    <property type="match status" value="1"/>
</dbReference>
<keyword evidence="1" id="KW-0597">Phosphoprotein</keyword>
<dbReference type="SUPFAM" id="SSF52540">
    <property type="entry name" value="P-loop containing nucleoside triphosphate hydrolases"/>
    <property type="match status" value="1"/>
</dbReference>
<comment type="caution">
    <text evidence="3">The sequence shown here is derived from an EMBL/GenBank/DDBJ whole genome shotgun (WGS) entry which is preliminary data.</text>
</comment>
<organism evidence="3 4">
    <name type="scientific">Candidatus Ozemobacter sibiricus</name>
    <dbReference type="NCBI Taxonomy" id="2268124"/>
    <lineage>
        <taxon>Bacteria</taxon>
        <taxon>Candidatus Ozemobacteria</taxon>
        <taxon>Candidatus Ozemobacterales</taxon>
        <taxon>Candidatus Ozemobacteraceae</taxon>
        <taxon>Candidatus Ozemobacter</taxon>
    </lineage>
</organism>
<dbReference type="InterPro" id="IPR011006">
    <property type="entry name" value="CheY-like_superfamily"/>
</dbReference>
<evidence type="ECO:0000313" key="3">
    <source>
        <dbReference type="EMBL" id="RCK79978.1"/>
    </source>
</evidence>
<dbReference type="Pfam" id="PF13614">
    <property type="entry name" value="AAA_31"/>
    <property type="match status" value="1"/>
</dbReference>
<name>A0A367ZPC3_9BACT</name>
<dbReference type="InterPro" id="IPR001789">
    <property type="entry name" value="Sig_transdc_resp-reg_receiver"/>
</dbReference>